<sequence>MLVLEMKRPDFKEGAYGVVFFTSDGRATKVFRRRTDASEEHVESVFQSEVCAYKLATSDANLRCLIPEFFGCVSVERITNAAGCDVSSQFFLHRAYQMQRIEGDFVKLGTLLESIRQPVIDNFRSAGIRHTCDVSVIVKNGAVTSVIDFATQKFVLEHQPL</sequence>
<reference evidence="1 2" key="1">
    <citation type="submission" date="2019-03" db="EMBL/GenBank/DDBJ databases">
        <title>Metabolic reconstructions from genomes of highly enriched 'Candidatus Accumulibacter' and 'Candidatus Competibacter' bioreactor populations.</title>
        <authorList>
            <person name="Annavajhala M.K."/>
            <person name="Welles L."/>
            <person name="Abbas B."/>
            <person name="Sorokin D."/>
            <person name="Park H."/>
            <person name="Van Loosdrecht M."/>
            <person name="Chandran K."/>
        </authorList>
    </citation>
    <scope>NUCLEOTIDE SEQUENCE [LARGE SCALE GENOMIC DNA]</scope>
    <source>
        <strain evidence="1 2">SBR_G</strain>
    </source>
</reference>
<keyword evidence="2" id="KW-1185">Reference proteome</keyword>
<gene>
    <name evidence="1" type="ORF">E4P82_01675</name>
</gene>
<dbReference type="RefSeq" id="WP_169247275.1">
    <property type="nucleotide sequence ID" value="NZ_SPMZ01000006.1"/>
</dbReference>
<name>A0ABX1TIJ8_9GAMM</name>
<protein>
    <submittedName>
        <fullName evidence="1">Uncharacterized protein</fullName>
    </submittedName>
</protein>
<dbReference type="EMBL" id="SPMZ01000006">
    <property type="protein sequence ID" value="NMQ18018.1"/>
    <property type="molecule type" value="Genomic_DNA"/>
</dbReference>
<proteinExistence type="predicted"/>
<accession>A0ABX1TIJ8</accession>
<dbReference type="Proteomes" id="UP000760480">
    <property type="component" value="Unassembled WGS sequence"/>
</dbReference>
<organism evidence="1 2">
    <name type="scientific">Candidatus Competibacter phosphatis</name>
    <dbReference type="NCBI Taxonomy" id="221280"/>
    <lineage>
        <taxon>Bacteria</taxon>
        <taxon>Pseudomonadati</taxon>
        <taxon>Pseudomonadota</taxon>
        <taxon>Gammaproteobacteria</taxon>
        <taxon>Candidatus Competibacteraceae</taxon>
        <taxon>Candidatus Competibacter</taxon>
    </lineage>
</organism>
<evidence type="ECO:0000313" key="1">
    <source>
        <dbReference type="EMBL" id="NMQ18018.1"/>
    </source>
</evidence>
<comment type="caution">
    <text evidence="1">The sequence shown here is derived from an EMBL/GenBank/DDBJ whole genome shotgun (WGS) entry which is preliminary data.</text>
</comment>
<evidence type="ECO:0000313" key="2">
    <source>
        <dbReference type="Proteomes" id="UP000760480"/>
    </source>
</evidence>